<evidence type="ECO:0000313" key="3">
    <source>
        <dbReference type="Proteomes" id="UP000194280"/>
    </source>
</evidence>
<dbReference type="VEuPathDB" id="FungiDB:BTJ68_03694"/>
<keyword evidence="3" id="KW-1185">Reference proteome</keyword>
<proteinExistence type="predicted"/>
<name>A0A1Z5TKG4_HORWE</name>
<dbReference type="InParanoid" id="A0A1Z5TKG4"/>
<feature type="region of interest" description="Disordered" evidence="1">
    <location>
        <begin position="372"/>
        <end position="401"/>
    </location>
</feature>
<organism evidence="2 3">
    <name type="scientific">Hortaea werneckii EXF-2000</name>
    <dbReference type="NCBI Taxonomy" id="1157616"/>
    <lineage>
        <taxon>Eukaryota</taxon>
        <taxon>Fungi</taxon>
        <taxon>Dikarya</taxon>
        <taxon>Ascomycota</taxon>
        <taxon>Pezizomycotina</taxon>
        <taxon>Dothideomycetes</taxon>
        <taxon>Dothideomycetidae</taxon>
        <taxon>Mycosphaerellales</taxon>
        <taxon>Teratosphaeriaceae</taxon>
        <taxon>Hortaea</taxon>
    </lineage>
</organism>
<protein>
    <submittedName>
        <fullName evidence="2">Uncharacterized protein</fullName>
    </submittedName>
</protein>
<comment type="caution">
    <text evidence="2">The sequence shown here is derived from an EMBL/GenBank/DDBJ whole genome shotgun (WGS) entry which is preliminary data.</text>
</comment>
<sequence>MEPSPILTPAEEAKGTIVRRLMDYFRSRNIDERSYDLLYRMIMLISGIGANIHVIVESGIAHPSTLQRIEWYLNSELEACDCLREHFDSSYQTALRATGCLPDLAILEGKALGSALDAWRPVLRTFHKSTGLEAGIFEDMIDLFAKAAWQEFSRALERQPHNKASGLRELLVTVQTELSRIQYICSDADELVDKFDQEYQKAVRRLQNWSRYQSSSPATEAIEYASTDAVAALAIPKSTIIHPQHGSSDTTGNQTITTLKTPSEPPQLPLLPFQVADGLSVAMSQETPTKRSSLSDAFSTTRKEGLCLQVSADARADAEAPKTARLEPSGSHSNFNKSFSVVEDRVMHRGHFRHMTNASNVYTADSPKAVGPDIAQSAPRLPHEGKSLANRRKGSKNQVPRVFTGSLHDLEDKVFDHQLHKIKTPEYTQPSSPSEADIASVITSGTLSPEAGPVARDFADLAPMPSNCPSPGTQLQRREALVSRDAQWEDRIINGEVVLSRRPDRLQRARTIDDKSSGIEGLEEWLRQQSEAHSKLLEIQDATGHHAPGRQRENTL</sequence>
<dbReference type="AlphaFoldDB" id="A0A1Z5TKG4"/>
<dbReference type="OrthoDB" id="3880732at2759"/>
<reference evidence="2 3" key="1">
    <citation type="submission" date="2017-01" db="EMBL/GenBank/DDBJ databases">
        <title>The recent genome duplication of the halophilic yeast Hortaea werneckii: insights from long-read sequencing.</title>
        <authorList>
            <person name="Sinha S."/>
            <person name="Flibotte S."/>
            <person name="Neira M."/>
            <person name="Lenassi M."/>
            <person name="Gostincar C."/>
            <person name="Stajich J.E."/>
            <person name="Nislow C.E."/>
        </authorList>
    </citation>
    <scope>NUCLEOTIDE SEQUENCE [LARGE SCALE GENOMIC DNA]</scope>
    <source>
        <strain evidence="2 3">EXF-2000</strain>
    </source>
</reference>
<dbReference type="EMBL" id="MUNK01000030">
    <property type="protein sequence ID" value="OTA36542.1"/>
    <property type="molecule type" value="Genomic_DNA"/>
</dbReference>
<evidence type="ECO:0000256" key="1">
    <source>
        <dbReference type="SAM" id="MobiDB-lite"/>
    </source>
</evidence>
<dbReference type="Proteomes" id="UP000194280">
    <property type="component" value="Unassembled WGS sequence"/>
</dbReference>
<gene>
    <name evidence="2" type="ORF">BTJ68_03694</name>
</gene>
<evidence type="ECO:0000313" key="2">
    <source>
        <dbReference type="EMBL" id="OTA36542.1"/>
    </source>
</evidence>
<accession>A0A1Z5TKG4</accession>